<dbReference type="InterPro" id="IPR001247">
    <property type="entry name" value="ExoRNase_PH_dom1"/>
</dbReference>
<evidence type="ECO:0000313" key="7">
    <source>
        <dbReference type="EMBL" id="TDQ71069.1"/>
    </source>
</evidence>
<keyword evidence="8" id="KW-1185">Reference proteome</keyword>
<dbReference type="SUPFAM" id="SSF54211">
    <property type="entry name" value="Ribosomal protein S5 domain 2-like"/>
    <property type="match status" value="1"/>
</dbReference>
<dbReference type="InterPro" id="IPR015847">
    <property type="entry name" value="ExoRNase_PH_dom2"/>
</dbReference>
<keyword evidence="2 4" id="KW-0963">Cytoplasm</keyword>
<evidence type="ECO:0000259" key="6">
    <source>
        <dbReference type="Pfam" id="PF03725"/>
    </source>
</evidence>
<dbReference type="Pfam" id="PF01138">
    <property type="entry name" value="RNase_PH"/>
    <property type="match status" value="1"/>
</dbReference>
<dbReference type="GO" id="GO:0000177">
    <property type="term" value="C:cytoplasmic exosome (RNase complex)"/>
    <property type="evidence" value="ECO:0007669"/>
    <property type="project" value="TreeGrafter"/>
</dbReference>
<evidence type="ECO:0000259" key="5">
    <source>
        <dbReference type="Pfam" id="PF01138"/>
    </source>
</evidence>
<comment type="subcellular location">
    <subcellularLocation>
        <location evidence="1 4">Cytoplasm</location>
    </subcellularLocation>
</comment>
<comment type="function">
    <text evidence="4">Non-catalytic component of the exosome, which is a complex involved in RNA degradation. Contributes to the structuring of the Rrp41 active site.</text>
</comment>
<dbReference type="InterPro" id="IPR050590">
    <property type="entry name" value="Exosome_comp_Rrp42_subfam"/>
</dbReference>
<protein>
    <recommendedName>
        <fullName evidence="4">Exosome complex component Rrp42</fullName>
    </recommendedName>
</protein>
<dbReference type="InterPro" id="IPR027408">
    <property type="entry name" value="PNPase/RNase_PH_dom_sf"/>
</dbReference>
<evidence type="ECO:0000256" key="2">
    <source>
        <dbReference type="ARBA" id="ARBA00022490"/>
    </source>
</evidence>
<dbReference type="FunFam" id="3.30.230.70:FF:000017">
    <property type="entry name" value="Exosome complex component Rrp42"/>
    <property type="match status" value="1"/>
</dbReference>
<dbReference type="Pfam" id="PF03725">
    <property type="entry name" value="RNase_PH_C"/>
    <property type="match status" value="1"/>
</dbReference>
<comment type="subunit">
    <text evidence="4">Component of the archaeal exosome complex. Forms a hexameric ring-like arrangement composed of 3 Rrp41-Rrp42 heterodimers. The hexameric ring associates with a trimer of Rrp4 and/or Csl4 subunits.</text>
</comment>
<dbReference type="PANTHER" id="PTHR11097:SF8">
    <property type="entry name" value="EXOSOME COMPLEX COMPONENT RRP42"/>
    <property type="match status" value="1"/>
</dbReference>
<dbReference type="Gene3D" id="3.30.230.70">
    <property type="entry name" value="GHMP Kinase, N-terminal domain"/>
    <property type="match status" value="1"/>
</dbReference>
<feature type="domain" description="Exoribonuclease phosphorolytic" evidence="5">
    <location>
        <begin position="31"/>
        <end position="166"/>
    </location>
</feature>
<reference evidence="7 8" key="1">
    <citation type="submission" date="2019-03" db="EMBL/GenBank/DDBJ databases">
        <title>Genomic Encyclopedia of Type Strains, Phase IV (KMG-IV): sequencing the most valuable type-strain genomes for metagenomic binning, comparative biology and taxonomic classification.</title>
        <authorList>
            <person name="Goeker M."/>
        </authorList>
    </citation>
    <scope>NUCLEOTIDE SEQUENCE [LARGE SCALE GENOMIC DNA]</scope>
    <source>
        <strain evidence="7 8">DSM 13328</strain>
    </source>
</reference>
<accession>A0A484F5N2</accession>
<evidence type="ECO:0000256" key="3">
    <source>
        <dbReference type="ARBA" id="ARBA00022835"/>
    </source>
</evidence>
<dbReference type="NCBIfam" id="NF003282">
    <property type="entry name" value="PRK04282.1-1"/>
    <property type="match status" value="1"/>
</dbReference>
<dbReference type="InterPro" id="IPR020869">
    <property type="entry name" value="Rrp42_archaea"/>
</dbReference>
<evidence type="ECO:0000256" key="1">
    <source>
        <dbReference type="ARBA" id="ARBA00004496"/>
    </source>
</evidence>
<proteinExistence type="inferred from homology"/>
<dbReference type="GO" id="GO:0016075">
    <property type="term" value="P:rRNA catabolic process"/>
    <property type="evidence" value="ECO:0007669"/>
    <property type="project" value="TreeGrafter"/>
</dbReference>
<feature type="domain" description="Exoribonuclease phosphorolytic" evidence="6">
    <location>
        <begin position="182"/>
        <end position="247"/>
    </location>
</feature>
<dbReference type="PANTHER" id="PTHR11097">
    <property type="entry name" value="EXOSOME COMPLEX EXONUCLEASE RIBOSOMAL RNA PROCESSING PROTEIN"/>
    <property type="match status" value="1"/>
</dbReference>
<comment type="similarity">
    <text evidence="4">Belongs to the RNase PH family. Rrp42 subfamily.</text>
</comment>
<dbReference type="InterPro" id="IPR020568">
    <property type="entry name" value="Ribosomal_Su5_D2-typ_SF"/>
</dbReference>
<sequence length="264" mass="28557">MAHEVLSALKRDFIHNLIVEGKRADGRDFREMRDISVKTNVIAKAEGSAYVKYGETKILVGIKLQKGTPFPDSPGEGIIMTGMELNPLASPDFEAGPPREEAIEMSRIVDRGIRESHSIDLKKLCIREGELVWMVFVDISVINDAGNIVDASCLASIAALLTTTVPADEANGFDSIPLPMQNIPVGVTVVSIDNTLILDPISDEENVCGTKLTIITENDGAISGMQKSGAEPLLPETVLEMVKLAGEKGAELRERYLSNLSIRG</sequence>
<organism evidence="7 8">
    <name type="scientific">Methanimicrococcus blatticola</name>
    <dbReference type="NCBI Taxonomy" id="91560"/>
    <lineage>
        <taxon>Archaea</taxon>
        <taxon>Methanobacteriati</taxon>
        <taxon>Methanobacteriota</taxon>
        <taxon>Stenosarchaea group</taxon>
        <taxon>Methanomicrobia</taxon>
        <taxon>Methanosarcinales</taxon>
        <taxon>Methanosarcinaceae</taxon>
        <taxon>Methanimicrococcus</taxon>
    </lineage>
</organism>
<dbReference type="RefSeq" id="WP_133516652.1">
    <property type="nucleotide sequence ID" value="NZ_JAHDUW010000001.1"/>
</dbReference>
<dbReference type="Proteomes" id="UP000294855">
    <property type="component" value="Unassembled WGS sequence"/>
</dbReference>
<gene>
    <name evidence="4" type="primary">rrp42</name>
    <name evidence="7" type="ORF">C7391_0168</name>
</gene>
<keyword evidence="3 4" id="KW-0271">Exosome</keyword>
<dbReference type="HAMAP" id="MF_00622">
    <property type="entry name" value="Exosome_Rrp42"/>
    <property type="match status" value="1"/>
</dbReference>
<dbReference type="InterPro" id="IPR036345">
    <property type="entry name" value="ExoRNase_PH_dom2_sf"/>
</dbReference>
<dbReference type="EMBL" id="SNYS01000005">
    <property type="protein sequence ID" value="TDQ71069.1"/>
    <property type="molecule type" value="Genomic_DNA"/>
</dbReference>
<dbReference type="GO" id="GO:0035925">
    <property type="term" value="F:mRNA 3'-UTR AU-rich region binding"/>
    <property type="evidence" value="ECO:0007669"/>
    <property type="project" value="TreeGrafter"/>
</dbReference>
<evidence type="ECO:0000256" key="4">
    <source>
        <dbReference type="HAMAP-Rule" id="MF_00622"/>
    </source>
</evidence>
<evidence type="ECO:0000313" key="8">
    <source>
        <dbReference type="Proteomes" id="UP000294855"/>
    </source>
</evidence>
<comment type="caution">
    <text evidence="7">The sequence shown here is derived from an EMBL/GenBank/DDBJ whole genome shotgun (WGS) entry which is preliminary data.</text>
</comment>
<dbReference type="OrthoDB" id="30932at2157"/>
<dbReference type="SUPFAM" id="SSF55666">
    <property type="entry name" value="Ribonuclease PH domain 2-like"/>
    <property type="match status" value="1"/>
</dbReference>
<dbReference type="AlphaFoldDB" id="A0A484F5N2"/>
<name>A0A484F5N2_9EURY</name>